<dbReference type="Gene3D" id="2.120.10.30">
    <property type="entry name" value="TolB, C-terminal domain"/>
    <property type="match status" value="3"/>
</dbReference>
<dbReference type="InterPro" id="IPR001466">
    <property type="entry name" value="Beta-lactam-related"/>
</dbReference>
<keyword evidence="1 5" id="KW-0378">Hydrolase</keyword>
<dbReference type="SUPFAM" id="SSF82171">
    <property type="entry name" value="DPP6 N-terminal domain-like"/>
    <property type="match status" value="1"/>
</dbReference>
<feature type="domain" description="Beta-lactamase-related" evidence="3">
    <location>
        <begin position="673"/>
        <end position="993"/>
    </location>
</feature>
<dbReference type="InterPro" id="IPR011659">
    <property type="entry name" value="WD40"/>
</dbReference>
<dbReference type="SUPFAM" id="SSF53474">
    <property type="entry name" value="alpha/beta-Hydrolases"/>
    <property type="match status" value="1"/>
</dbReference>
<reference evidence="5 6" key="1">
    <citation type="submission" date="2020-09" db="EMBL/GenBank/DDBJ databases">
        <title>Isolation and identification of active actinomycetes.</title>
        <authorList>
            <person name="Li X."/>
        </authorList>
    </citation>
    <scope>NUCLEOTIDE SEQUENCE [LARGE SCALE GENOMIC DNA]</scope>
    <source>
        <strain evidence="5 6">NEAU-LLC</strain>
    </source>
</reference>
<evidence type="ECO:0000259" key="4">
    <source>
        <dbReference type="Pfam" id="PF00326"/>
    </source>
</evidence>
<dbReference type="EMBL" id="JACXZS010000001">
    <property type="protein sequence ID" value="MBD3940536.1"/>
    <property type="molecule type" value="Genomic_DNA"/>
</dbReference>
<keyword evidence="6" id="KW-1185">Reference proteome</keyword>
<dbReference type="Proteomes" id="UP000598426">
    <property type="component" value="Unassembled WGS sequence"/>
</dbReference>
<dbReference type="InterPro" id="IPR011042">
    <property type="entry name" value="6-blade_b-propeller_TolB-like"/>
</dbReference>
<proteinExistence type="predicted"/>
<dbReference type="PANTHER" id="PTHR42776:SF27">
    <property type="entry name" value="DIPEPTIDYL PEPTIDASE FAMILY MEMBER 6"/>
    <property type="match status" value="1"/>
</dbReference>
<dbReference type="InterPro" id="IPR001375">
    <property type="entry name" value="Peptidase_S9_cat"/>
</dbReference>
<dbReference type="SUPFAM" id="SSF56601">
    <property type="entry name" value="beta-lactamase/transpeptidase-like"/>
    <property type="match status" value="1"/>
</dbReference>
<evidence type="ECO:0000256" key="2">
    <source>
        <dbReference type="ARBA" id="ARBA00022825"/>
    </source>
</evidence>
<evidence type="ECO:0000313" key="6">
    <source>
        <dbReference type="Proteomes" id="UP000598426"/>
    </source>
</evidence>
<evidence type="ECO:0000256" key="1">
    <source>
        <dbReference type="ARBA" id="ARBA00022801"/>
    </source>
</evidence>
<dbReference type="GO" id="GO:0016787">
    <property type="term" value="F:hydrolase activity"/>
    <property type="evidence" value="ECO:0007669"/>
    <property type="project" value="UniProtKB-KW"/>
</dbReference>
<accession>A0ABR8NLY7</accession>
<dbReference type="Pfam" id="PF07676">
    <property type="entry name" value="PD40"/>
    <property type="match status" value="3"/>
</dbReference>
<keyword evidence="2" id="KW-0645">Protease</keyword>
<dbReference type="PANTHER" id="PTHR42776">
    <property type="entry name" value="SERINE PEPTIDASE S9 FAMILY MEMBER"/>
    <property type="match status" value="1"/>
</dbReference>
<evidence type="ECO:0000313" key="5">
    <source>
        <dbReference type="EMBL" id="MBD3940536.1"/>
    </source>
</evidence>
<comment type="caution">
    <text evidence="5">The sequence shown here is derived from an EMBL/GenBank/DDBJ whole genome shotgun (WGS) entry which is preliminary data.</text>
</comment>
<keyword evidence="2" id="KW-0720">Serine protease</keyword>
<protein>
    <submittedName>
        <fullName evidence="5">Serine hydrolase</fullName>
    </submittedName>
</protein>
<dbReference type="Pfam" id="PF00326">
    <property type="entry name" value="Peptidase_S9"/>
    <property type="match status" value="1"/>
</dbReference>
<dbReference type="Gene3D" id="3.40.710.10">
    <property type="entry name" value="DD-peptidase/beta-lactamase superfamily"/>
    <property type="match status" value="1"/>
</dbReference>
<sequence>MTRRLRIDDLLEITVPSQPALSPDGSRIAYVLGGVDGDADRATSSLWIAESDAAARRLTRGTADSAPVFSPDGQTLAFLRDGQLWTLPIAGGEADQRTSLALGAGAAVWSPDGAKIAFSAPVDLEASDGESADDRSKRAGAPIVADGIGYQADGTGYLRGARMQVHVLDVASGETRQLTSADAHATSPSWSPDGTRIAFAAKPAGIDDLTYRSAVHVIDPGDPAAAARVVAFADGAAATVAYAPDGERLVVVGWAGDPSGIARLYSVSLATGAATELAGALDRNVMPGAPAYPGGLPQVSAAGEVIFAVRDRGCSHLYAVPLDGGEPRLVLGGEGRVVSGLSVQGGVAAVGLGTPTSFGQIVRVDLASGDETVVSEQGAVPGGVELFVRESREFLIGDGTTVQGWLLRDPEASGPTPLLVDVHGGPHNAWNGAVDDMHLYHQELVARGWSVLMINPRGSDGYGEEFFTAVDGGWGEADANDFLEPIDRLVADGIADPRRLAIAGYSYGGFMTCYLTSRDDRFAAAVTGGVVSDLTSMGGTSDEAHLLNVFEVGAMPWRAADRERLAAMSPYAQVERVSTPTLVLHGGDDVRCPIGQAEQWHYALRESGVPTRLVIYPGGSHIFPILGTPSHRLDYNRRIVDWVEQYAGDAAGARPAAIDVAHWQRRLGALAKLHKVPGAQLGILRVGDRRDDEIVTASHGTLNRNISTGAPVTKDSIFQIGSISKVWTATVVMRLIERGELSLDTKVKDVVPELELIDDELTGGVTIWHLLTHTSGIDGDVFTDTGRGDDALEKYTAELRTAGQNHPLGATWSYCNSGFSLLGRVIEKITGKTWDAAMAELLFQPLGLTHTVTLPDDAIRYAAAVGHVDVAGEQVVTPAWGLMRSVGPAGLITARAEDVLAFARLHVAGGVTADGTRLLSEDAVGLMQAFQAEVPDKHVLGDSWGLGWIRFDWNGERLYGHDGNTIGQAAFLRIHGPSGLAVTLLTNGGNTRDLYESLYREIFAELAGIDMKAPVAVPDEPVEVDIAPFVGTYERASVRMEVLNGDDGPILRSTVLGPLAELEPNPTEELPMVALGDRLFAVRAPGTQTWITVTFYALPTGEEYVHFGARATPKVSDAVSTSPIEDEEKVAVPA</sequence>
<gene>
    <name evidence="5" type="ORF">IF188_02340</name>
</gene>
<evidence type="ECO:0000259" key="3">
    <source>
        <dbReference type="Pfam" id="PF00144"/>
    </source>
</evidence>
<dbReference type="InterPro" id="IPR029058">
    <property type="entry name" value="AB_hydrolase_fold"/>
</dbReference>
<dbReference type="Pfam" id="PF00144">
    <property type="entry name" value="Beta-lactamase"/>
    <property type="match status" value="1"/>
</dbReference>
<dbReference type="InterPro" id="IPR012338">
    <property type="entry name" value="Beta-lactam/transpept-like"/>
</dbReference>
<dbReference type="Gene3D" id="3.40.50.1820">
    <property type="entry name" value="alpha/beta hydrolase"/>
    <property type="match status" value="1"/>
</dbReference>
<name>A0ABR8NLY7_9MICO</name>
<feature type="domain" description="Peptidase S9 prolyl oligopeptidase catalytic" evidence="4">
    <location>
        <begin position="444"/>
        <end position="648"/>
    </location>
</feature>
<dbReference type="RefSeq" id="WP_191170148.1">
    <property type="nucleotide sequence ID" value="NZ_JACXZS010000001.1"/>
</dbReference>
<organism evidence="5 6">
    <name type="scientific">Microbacterium helvum</name>
    <dbReference type="NCBI Taxonomy" id="2773713"/>
    <lineage>
        <taxon>Bacteria</taxon>
        <taxon>Bacillati</taxon>
        <taxon>Actinomycetota</taxon>
        <taxon>Actinomycetes</taxon>
        <taxon>Micrococcales</taxon>
        <taxon>Microbacteriaceae</taxon>
        <taxon>Microbacterium</taxon>
    </lineage>
</organism>